<dbReference type="SUPFAM" id="SSF53850">
    <property type="entry name" value="Periplasmic binding protein-like II"/>
    <property type="match status" value="1"/>
</dbReference>
<dbReference type="RefSeq" id="WP_265170042.1">
    <property type="nucleotide sequence ID" value="NZ_AP023081.1"/>
</dbReference>
<proteinExistence type="inferred from homology"/>
<evidence type="ECO:0000313" key="7">
    <source>
        <dbReference type="Proteomes" id="UP001064896"/>
    </source>
</evidence>
<comment type="similarity">
    <text evidence="2">Belongs to the bacterial solute-binding protein SsuA/TauA family.</text>
</comment>
<evidence type="ECO:0000256" key="4">
    <source>
        <dbReference type="SAM" id="SignalP"/>
    </source>
</evidence>
<feature type="chain" id="PRO_5046693967" evidence="4">
    <location>
        <begin position="26"/>
        <end position="326"/>
    </location>
</feature>
<sequence>MISSLFPRRLLAALTLGGLAITAQAADFTVAYQTTVDPAKVAQADGAYEKASHSKIDWRKFDGGAEVITAVASGDVQIGYVGSSPLAAAATRQLPIQTFLIATQIGDAEALVARNGAGISKPEDLIGKKIAVPFVSTGHYSLLAALKHWKIDPSKVTILNLAPPAIIAAWQRGDIDATYVWDPALGVAKSSGKVLISSGELGKLGAPTFDAWIVRKDFAEKHPEVVSAFAKVTLDAYAAYRKDPQAWLADKANIDKVVKLSGAKAEDIPLLLQGNVFPLAADQATALGAPTTQAITETATFLKEQGKVEAVLPDYTPYVSSKFVTN</sequence>
<protein>
    <submittedName>
        <fullName evidence="6">Taurine ABC transporter substrate-binding protein</fullName>
    </submittedName>
</protein>
<dbReference type="SMART" id="SM00062">
    <property type="entry name" value="PBPb"/>
    <property type="match status" value="1"/>
</dbReference>
<dbReference type="PANTHER" id="PTHR30024:SF47">
    <property type="entry name" value="TAURINE-BINDING PERIPLASMIC PROTEIN"/>
    <property type="match status" value="1"/>
</dbReference>
<dbReference type="EMBL" id="AP023081">
    <property type="protein sequence ID" value="BCD85351.1"/>
    <property type="molecule type" value="Genomic_DNA"/>
</dbReference>
<accession>A0ABM7L741</accession>
<organism evidence="6 7">
    <name type="scientific">Pseudomonas solani</name>
    <dbReference type="NCBI Taxonomy" id="2731552"/>
    <lineage>
        <taxon>Bacteria</taxon>
        <taxon>Pseudomonadati</taxon>
        <taxon>Pseudomonadota</taxon>
        <taxon>Gammaproteobacteria</taxon>
        <taxon>Pseudomonadales</taxon>
        <taxon>Pseudomonadaceae</taxon>
        <taxon>Pseudomonas</taxon>
    </lineage>
</organism>
<dbReference type="InterPro" id="IPR010068">
    <property type="entry name" value="Peri-bd_TauA"/>
</dbReference>
<feature type="domain" description="Solute-binding protein family 3/N-terminal" evidence="5">
    <location>
        <begin position="27"/>
        <end position="251"/>
    </location>
</feature>
<keyword evidence="7" id="KW-1185">Reference proteome</keyword>
<dbReference type="NCBIfam" id="TIGR01729">
    <property type="entry name" value="taurine_ABC_bnd"/>
    <property type="match status" value="1"/>
</dbReference>
<dbReference type="InterPro" id="IPR001638">
    <property type="entry name" value="Solute-binding_3/MltF_N"/>
</dbReference>
<gene>
    <name evidence="6" type="primary">tauA</name>
    <name evidence="6" type="ORF">PSm6_17580</name>
</gene>
<evidence type="ECO:0000256" key="2">
    <source>
        <dbReference type="ARBA" id="ARBA00010742"/>
    </source>
</evidence>
<evidence type="ECO:0000259" key="5">
    <source>
        <dbReference type="SMART" id="SM00062"/>
    </source>
</evidence>
<dbReference type="InterPro" id="IPR015168">
    <property type="entry name" value="SsuA/THI5"/>
</dbReference>
<feature type="signal peptide" evidence="4">
    <location>
        <begin position="1"/>
        <end position="25"/>
    </location>
</feature>
<reference evidence="6" key="1">
    <citation type="submission" date="2020-05" db="EMBL/GenBank/DDBJ databases">
        <title>Complete genome sequence of Pseudomonas sp. Sm006.</title>
        <authorList>
            <person name="Takeuchi K."/>
            <person name="Someya N."/>
        </authorList>
    </citation>
    <scope>NUCLEOTIDE SEQUENCE</scope>
    <source>
        <strain evidence="6">Sm006</strain>
    </source>
</reference>
<dbReference type="CDD" id="cd13560">
    <property type="entry name" value="PBP2_taurine"/>
    <property type="match status" value="1"/>
</dbReference>
<name>A0ABM7L741_9PSED</name>
<evidence type="ECO:0000256" key="1">
    <source>
        <dbReference type="ARBA" id="ARBA00004418"/>
    </source>
</evidence>
<dbReference type="Proteomes" id="UP001064896">
    <property type="component" value="Chromosome"/>
</dbReference>
<dbReference type="Gene3D" id="3.40.190.10">
    <property type="entry name" value="Periplasmic binding protein-like II"/>
    <property type="match status" value="2"/>
</dbReference>
<comment type="subcellular location">
    <subcellularLocation>
        <location evidence="1">Periplasm</location>
    </subcellularLocation>
</comment>
<evidence type="ECO:0000256" key="3">
    <source>
        <dbReference type="ARBA" id="ARBA00022729"/>
    </source>
</evidence>
<dbReference type="Pfam" id="PF09084">
    <property type="entry name" value="NMT1"/>
    <property type="match status" value="1"/>
</dbReference>
<evidence type="ECO:0000313" key="6">
    <source>
        <dbReference type="EMBL" id="BCD85351.1"/>
    </source>
</evidence>
<dbReference type="PANTHER" id="PTHR30024">
    <property type="entry name" value="ALIPHATIC SULFONATES-BINDING PROTEIN-RELATED"/>
    <property type="match status" value="1"/>
</dbReference>
<keyword evidence="3 4" id="KW-0732">Signal</keyword>